<reference evidence="6" key="1">
    <citation type="submission" date="2019-10" db="EMBL/GenBank/DDBJ databases">
        <title>Conservation and host-specific expression of non-tandemly repeated heterogenous ribosome RNA gene in arbuscular mycorrhizal fungi.</title>
        <authorList>
            <person name="Maeda T."/>
            <person name="Kobayashi Y."/>
            <person name="Nakagawa T."/>
            <person name="Ezawa T."/>
            <person name="Yamaguchi K."/>
            <person name="Bino T."/>
            <person name="Nishimoto Y."/>
            <person name="Shigenobu S."/>
            <person name="Kawaguchi M."/>
        </authorList>
    </citation>
    <scope>NUCLEOTIDE SEQUENCE</scope>
    <source>
        <strain evidence="6">HR1</strain>
    </source>
</reference>
<dbReference type="GO" id="GO:0004674">
    <property type="term" value="F:protein serine/threonine kinase activity"/>
    <property type="evidence" value="ECO:0007669"/>
    <property type="project" value="TreeGrafter"/>
</dbReference>
<evidence type="ECO:0000256" key="2">
    <source>
        <dbReference type="ARBA" id="ARBA00022741"/>
    </source>
</evidence>
<dbReference type="EMBL" id="BLAL01000356">
    <property type="protein sequence ID" value="GET04551.1"/>
    <property type="molecule type" value="Genomic_DNA"/>
</dbReference>
<dbReference type="GO" id="GO:0005524">
    <property type="term" value="F:ATP binding"/>
    <property type="evidence" value="ECO:0007669"/>
    <property type="project" value="UniProtKB-KW"/>
</dbReference>
<dbReference type="Proteomes" id="UP000615446">
    <property type="component" value="Unassembled WGS sequence"/>
</dbReference>
<keyword evidence="4" id="KW-0067">ATP-binding</keyword>
<dbReference type="InterPro" id="IPR001245">
    <property type="entry name" value="Ser-Thr/Tyr_kinase_cat_dom"/>
</dbReference>
<comment type="caution">
    <text evidence="6">The sequence shown here is derived from an EMBL/GenBank/DDBJ whole genome shotgun (WGS) entry which is preliminary data.</text>
</comment>
<sequence length="1209" mass="142893">MELIASTCNENSFNTASRLKSSSEPIQFISFNRHDDYCNYCGSYYDKTICFNQKYCRDCLLIYINNTDKIHIDVLIATYTSISCLRHKPKSLNFCILNIQEWCDNCSKVIYFNQVITNNNMDDYYNRKLFFWNEKYCKLCNKLVYQQNFNEIIKFCSDCYKISFGWVESILTKKTIPILYLPWWDASDQCISCNQFLESKSDYHKWCLFCSIIYIGCRYCLTTNIIFEITDQSQCKKCNRKLSITSSTINVEEEGSFVTKFNTYCYKQIANYMDNTDKNSNPLEFYNFMNKLCFPSKILKDWVSYSQIKNLGNNEKFSIPPIPIIFIPFNNNEGLCYYCKREYSVTRLFRQKYCKFCLFFYIKYSTKQNIDLSISTNNSDCSRHKPRSLNFHTRNIQVWCIYCSEILYFNQIITNNNMDDYYNKQNFIGNEEYCRLCGKLVYQQNNDEIKFCSDCYRISFGWVESILTKKTIPILYLPWWDASDQCIFCDQFLDHKSDYHKWCLFCSIIYIGCRYCLKTNIIFGITDQSKCKKCNRKLSITSSTINVEEEESFCYKINTYCYKQIANYMDNTDKNSNPLEFYNFMNKLCFPSKILKDWVSYSQIKNLGNNEKFSIPPIPIIFIPFNNNEGLCYYCKREYSVTRLFRQKYCKSCLFFYIKYSTNQNIDLSISTNNLGCGRHKSRGLNFYTRNIQEWCIYCSEILYFNQIITNNNMDGYYNNQKFFGNEIYCKLCGKLVYQKNYDEIKFCSDCYKISFGWVESILTKKTIPILYLPWWDASGQCIFCDQFLDHKSDYHKWCLFCSIIYIGCRYCLETNIIFGITVQSQCRKCKRVVFINMIVNNISEVLYDVQSIYNSKKNLIVDYVKNIGNYSPLDVCKFVKKTLFNSSADPLIIKRIPNSQITNLEQIARGGFGTIYKASWLGKDVAIKRFPNSQYLSKYFLNEVKSLFRCYNAAYVIKIYGITQDHETKDHMLVVEYAHGGDLHKYLQKNFANITWNKKLYILWKISEGLNAIHKRNFMHRDFHSGNILLSSYQSWLICDLGCKPFANADHNIHLIYEINDGRRPEITSDTPECFASLMKRCWDTDPSKRPLMTEITEMFSNWYYKNEFVGQFEQAESKSLELIQLGQLGPEFSEKPHPGAIYTSRSINSILTSSSTHSLYNKSFDDNDEYISNNELSLDIYTSGSKKRDIYEVLQIETQDHEKKISM</sequence>
<evidence type="ECO:0000313" key="7">
    <source>
        <dbReference type="Proteomes" id="UP000615446"/>
    </source>
</evidence>
<protein>
    <submittedName>
        <fullName evidence="6">Kinase-like domain-containing protein</fullName>
    </submittedName>
</protein>
<dbReference type="InterPro" id="IPR000719">
    <property type="entry name" value="Prot_kinase_dom"/>
</dbReference>
<organism evidence="6 7">
    <name type="scientific">Rhizophagus clarus</name>
    <dbReference type="NCBI Taxonomy" id="94130"/>
    <lineage>
        <taxon>Eukaryota</taxon>
        <taxon>Fungi</taxon>
        <taxon>Fungi incertae sedis</taxon>
        <taxon>Mucoromycota</taxon>
        <taxon>Glomeromycotina</taxon>
        <taxon>Glomeromycetes</taxon>
        <taxon>Glomerales</taxon>
        <taxon>Glomeraceae</taxon>
        <taxon>Rhizophagus</taxon>
    </lineage>
</organism>
<keyword evidence="2" id="KW-0547">Nucleotide-binding</keyword>
<accession>A0A8H3MHF3</accession>
<dbReference type="Gene3D" id="1.10.510.10">
    <property type="entry name" value="Transferase(Phosphotransferase) domain 1"/>
    <property type="match status" value="2"/>
</dbReference>
<gene>
    <name evidence="6" type="ORF">RCL2_003085200</name>
</gene>
<dbReference type="InterPro" id="IPR011009">
    <property type="entry name" value="Kinase-like_dom_sf"/>
</dbReference>
<evidence type="ECO:0000259" key="5">
    <source>
        <dbReference type="PROSITE" id="PS50011"/>
    </source>
</evidence>
<name>A0A8H3MHF3_9GLOM</name>
<proteinExistence type="predicted"/>
<keyword evidence="1" id="KW-0808">Transferase</keyword>
<dbReference type="PANTHER" id="PTHR44329">
    <property type="entry name" value="SERINE/THREONINE-PROTEIN KINASE TNNI3K-RELATED"/>
    <property type="match status" value="1"/>
</dbReference>
<dbReference type="OrthoDB" id="2337402at2759"/>
<dbReference type="Pfam" id="PF07714">
    <property type="entry name" value="PK_Tyr_Ser-Thr"/>
    <property type="match status" value="1"/>
</dbReference>
<dbReference type="PANTHER" id="PTHR44329:SF288">
    <property type="entry name" value="MITOGEN-ACTIVATED PROTEIN KINASE KINASE KINASE 20"/>
    <property type="match status" value="1"/>
</dbReference>
<evidence type="ECO:0000313" key="6">
    <source>
        <dbReference type="EMBL" id="GET04551.1"/>
    </source>
</evidence>
<dbReference type="AlphaFoldDB" id="A0A8H3MHF3"/>
<keyword evidence="3 6" id="KW-0418">Kinase</keyword>
<dbReference type="InterPro" id="IPR051681">
    <property type="entry name" value="Ser/Thr_Kinases-Pseudokinases"/>
</dbReference>
<evidence type="ECO:0000256" key="3">
    <source>
        <dbReference type="ARBA" id="ARBA00022777"/>
    </source>
</evidence>
<dbReference type="SUPFAM" id="SSF56112">
    <property type="entry name" value="Protein kinase-like (PK-like)"/>
    <property type="match status" value="1"/>
</dbReference>
<dbReference type="PROSITE" id="PS50011">
    <property type="entry name" value="PROTEIN_KINASE_DOM"/>
    <property type="match status" value="1"/>
</dbReference>
<evidence type="ECO:0000256" key="4">
    <source>
        <dbReference type="ARBA" id="ARBA00022840"/>
    </source>
</evidence>
<evidence type="ECO:0000256" key="1">
    <source>
        <dbReference type="ARBA" id="ARBA00022679"/>
    </source>
</evidence>
<feature type="domain" description="Protein kinase" evidence="5">
    <location>
        <begin position="902"/>
        <end position="1209"/>
    </location>
</feature>